<keyword evidence="10" id="KW-0406">Ion transport</keyword>
<reference evidence="20" key="2">
    <citation type="submission" date="2025-09" db="UniProtKB">
        <authorList>
            <consortium name="Ensembl"/>
        </authorList>
    </citation>
    <scope>IDENTIFICATION</scope>
</reference>
<feature type="domain" description="Amino acid permease/ SLC12A" evidence="18">
    <location>
        <begin position="394"/>
        <end position="680"/>
    </location>
</feature>
<comment type="catalytic activity">
    <reaction evidence="15">
        <text>K(+)(in) + chloride(in) = K(+)(out) + chloride(out)</text>
        <dbReference type="Rhea" id="RHEA:72427"/>
        <dbReference type="ChEBI" id="CHEBI:17996"/>
        <dbReference type="ChEBI" id="CHEBI:29103"/>
    </reaction>
</comment>
<evidence type="ECO:0000256" key="1">
    <source>
        <dbReference type="ARBA" id="ARBA00004651"/>
    </source>
</evidence>
<feature type="transmembrane region" description="Helical" evidence="17">
    <location>
        <begin position="565"/>
        <end position="586"/>
    </location>
</feature>
<keyword evidence="8" id="KW-0630">Potassium</keyword>
<dbReference type="GO" id="GO:0015379">
    <property type="term" value="F:potassium:chloride symporter activity"/>
    <property type="evidence" value="ECO:0007669"/>
    <property type="project" value="InterPro"/>
</dbReference>
<dbReference type="InterPro" id="IPR004841">
    <property type="entry name" value="AA-permease/SLC12A_dom"/>
</dbReference>
<dbReference type="Proteomes" id="UP000694427">
    <property type="component" value="Unplaced"/>
</dbReference>
<keyword evidence="9 17" id="KW-1133">Transmembrane helix</keyword>
<dbReference type="GO" id="GO:0005886">
    <property type="term" value="C:plasma membrane"/>
    <property type="evidence" value="ECO:0007669"/>
    <property type="project" value="UniProtKB-SubCell"/>
</dbReference>
<feature type="domain" description="Amino acid permease/ SLC12A" evidence="18">
    <location>
        <begin position="123"/>
        <end position="311"/>
    </location>
</feature>
<dbReference type="GO" id="GO:0006884">
    <property type="term" value="P:cell volume homeostasis"/>
    <property type="evidence" value="ECO:0007669"/>
    <property type="project" value="TreeGrafter"/>
</dbReference>
<keyword evidence="13" id="KW-0868">Chloride</keyword>
<dbReference type="GO" id="GO:0045202">
    <property type="term" value="C:synapse"/>
    <property type="evidence" value="ECO:0007669"/>
    <property type="project" value="GOC"/>
</dbReference>
<evidence type="ECO:0000259" key="18">
    <source>
        <dbReference type="Pfam" id="PF00324"/>
    </source>
</evidence>
<evidence type="ECO:0000256" key="10">
    <source>
        <dbReference type="ARBA" id="ARBA00023065"/>
    </source>
</evidence>
<reference evidence="20" key="1">
    <citation type="submission" date="2025-08" db="UniProtKB">
        <authorList>
            <consortium name="Ensembl"/>
        </authorList>
    </citation>
    <scope>IDENTIFICATION</scope>
</reference>
<dbReference type="Gene3D" id="1.20.1740.10">
    <property type="entry name" value="Amino acid/polyamine transporter I"/>
    <property type="match status" value="1"/>
</dbReference>
<evidence type="ECO:0000256" key="2">
    <source>
        <dbReference type="ARBA" id="ARBA00022448"/>
    </source>
</evidence>
<keyword evidence="6 17" id="KW-0812">Transmembrane</keyword>
<feature type="transmembrane region" description="Helical" evidence="17">
    <location>
        <begin position="541"/>
        <end position="559"/>
    </location>
</feature>
<evidence type="ECO:0000256" key="6">
    <source>
        <dbReference type="ARBA" id="ARBA00022692"/>
    </source>
</evidence>
<proteinExistence type="inferred from homology"/>
<sequence>MPTNFTVVPVEDTPISNPDYDEEINKEENKEETCTAAGPNSGDETPRETSSLISTDHDDSIYGKNMALYEDEMDSTPMVSSLLNKLANYTNITQGALEHEEAESEDGIQRVTVNGPQMGTFIGVFLPCMQNILGVILFLRLTWIVGTAGIMEALAIVFMCCSCTMLTAISMSAIATNGVVPAGGSYYMISRALGPEFGGAVGLCVYLGTTFAGSMYILGTMEIFLTYIMPNAAVFEAESREPTGMQNNMRIYGTCCLVIMTLVVFVGVKYVNKMALVFLSCVMLSIMAIYAGVIQSAIKPPNSQHRVCLLGNRTLQNSRFDKCEKTELINNVTTPTQLWKLFCTGGIENATCDEYFTHNNLTEIQAVRGLLSGLYKSHLTSNYPERASDKSDESHYVLHDVTTFFTLLVGIYFPSVTGIMAGSNRSGDLRDPQRSIPTGTIMAIATTSIIYLSCVVLFGACIEGVVLRDKYGESVNGTLAVATLAWPSSWVIVIGSFFSCCGAGLQSLTGAPRILQAIARDGIMPFLQVFGHSKSNGEPTWALLLTAAICEIGILIGSLDHVAPILSMFFLMCYLFVNLACAVQTLLRTPNWRPRFKFYHWSLSFLGMSLSLSLMFVSSWYYAFVVILFSGCIYKYIEYRGAEKEWGDGIRGLSLNAAQYALIKLEEAPPHTKNWRPQLLVLLKLDSDLGVKHPCLLSFTSQLKAGKGLTIVCSVLEGTYMARENIKAAMAKEKTKGFCHVVVSSNQRDGFSHLIQSAGLGGMKHNSVLMAWPANWKQAESSLSWKNFIETIRETTAAHQALLVAKNIDKFPTNQDRLDEGTIDVWWIVHDGGLLMLLPFLLRQHKVWRRCKMRIFTVAQMDDNSIQMKKDLQMFLYHLRLDAKVEVVEMHAGDISAFTYEKTLVMEQRSQMLKQMQLSKTEREREVIFLQQSILFFFADWLSWDCMGYKSMCLQSIHFPAQLIHDRNTKSHATLNDKATPTSDRVHMTWTKEKLISERNRHREAHMTVRDIFNMKPDQTNVRRMHTAVKLNEVVVKKSKGAKLVLLNMPGPPKNKGGDENYMEFLEVLTEGLERVLLVRGSSREVITIYS</sequence>
<organism evidence="20 21">
    <name type="scientific">Cyprinus carpio</name>
    <name type="common">Common carp</name>
    <dbReference type="NCBI Taxonomy" id="7962"/>
    <lineage>
        <taxon>Eukaryota</taxon>
        <taxon>Metazoa</taxon>
        <taxon>Chordata</taxon>
        <taxon>Craniata</taxon>
        <taxon>Vertebrata</taxon>
        <taxon>Euteleostomi</taxon>
        <taxon>Actinopterygii</taxon>
        <taxon>Neopterygii</taxon>
        <taxon>Teleostei</taxon>
        <taxon>Ostariophysi</taxon>
        <taxon>Cypriniformes</taxon>
        <taxon>Cyprinidae</taxon>
        <taxon>Cyprininae</taxon>
        <taxon>Cyprinus</taxon>
    </lineage>
</organism>
<feature type="transmembrane region" description="Helical" evidence="17">
    <location>
        <begin position="274"/>
        <end position="294"/>
    </location>
</feature>
<feature type="region of interest" description="Disordered" evidence="16">
    <location>
        <begin position="1"/>
        <end position="56"/>
    </location>
</feature>
<dbReference type="InterPro" id="IPR004842">
    <property type="entry name" value="SLC12A_fam"/>
</dbReference>
<evidence type="ECO:0000256" key="5">
    <source>
        <dbReference type="ARBA" id="ARBA00022553"/>
    </source>
</evidence>
<comment type="similarity">
    <text evidence="14">Belongs to the SLC12A transporter family. K/Cl co-transporter subfamily.</text>
</comment>
<dbReference type="NCBIfam" id="TIGR00930">
    <property type="entry name" value="2a30"/>
    <property type="match status" value="1"/>
</dbReference>
<feature type="domain" description="SLC12A transporter C-terminal" evidence="19">
    <location>
        <begin position="997"/>
        <end position="1091"/>
    </location>
</feature>
<evidence type="ECO:0000313" key="21">
    <source>
        <dbReference type="Proteomes" id="UP000694427"/>
    </source>
</evidence>
<dbReference type="Pfam" id="PF00324">
    <property type="entry name" value="AA_permease"/>
    <property type="match status" value="2"/>
</dbReference>
<dbReference type="PANTHER" id="PTHR11827:SF47">
    <property type="entry name" value="SOLUTE CARRIER FAMILY 12 MEMBER 7"/>
    <property type="match status" value="1"/>
</dbReference>
<feature type="transmembrane region" description="Helical" evidence="17">
    <location>
        <begin position="249"/>
        <end position="268"/>
    </location>
</feature>
<evidence type="ECO:0000256" key="12">
    <source>
        <dbReference type="ARBA" id="ARBA00023180"/>
    </source>
</evidence>
<feature type="transmembrane region" description="Helical" evidence="17">
    <location>
        <begin position="200"/>
        <end position="228"/>
    </location>
</feature>
<evidence type="ECO:0000256" key="7">
    <source>
        <dbReference type="ARBA" id="ARBA00022847"/>
    </source>
</evidence>
<feature type="transmembrane region" description="Helical" evidence="17">
    <location>
        <begin position="118"/>
        <end position="141"/>
    </location>
</feature>
<dbReference type="GO" id="GO:1990573">
    <property type="term" value="P:potassium ion import across plasma membrane"/>
    <property type="evidence" value="ECO:0007669"/>
    <property type="project" value="TreeGrafter"/>
</dbReference>
<dbReference type="PANTHER" id="PTHR11827">
    <property type="entry name" value="SOLUTE CARRIER FAMILY 12, CATION COTRANSPORTERS"/>
    <property type="match status" value="1"/>
</dbReference>
<keyword evidence="3" id="KW-1003">Cell membrane</keyword>
<keyword evidence="5" id="KW-0597">Phosphoprotein</keyword>
<evidence type="ECO:0000313" key="20">
    <source>
        <dbReference type="Ensembl" id="ENSCCRP00010007549.1"/>
    </source>
</evidence>
<keyword evidence="21" id="KW-1185">Reference proteome</keyword>
<dbReference type="Pfam" id="PF03522">
    <property type="entry name" value="SLC12"/>
    <property type="match status" value="2"/>
</dbReference>
<comment type="subcellular location">
    <subcellularLocation>
        <location evidence="1">Cell membrane</location>
        <topology evidence="1">Multi-pass membrane protein</topology>
    </subcellularLocation>
</comment>
<accession>A0A8C1GDG9</accession>
<dbReference type="InterPro" id="IPR018491">
    <property type="entry name" value="SLC12_C"/>
</dbReference>
<dbReference type="GO" id="GO:0055075">
    <property type="term" value="P:potassium ion homeostasis"/>
    <property type="evidence" value="ECO:0007669"/>
    <property type="project" value="TreeGrafter"/>
</dbReference>
<evidence type="ECO:0000256" key="16">
    <source>
        <dbReference type="SAM" id="MobiDB-lite"/>
    </source>
</evidence>
<evidence type="ECO:0000256" key="3">
    <source>
        <dbReference type="ARBA" id="ARBA00022475"/>
    </source>
</evidence>
<feature type="domain" description="SLC12A transporter C-terminal" evidence="19">
    <location>
        <begin position="804"/>
        <end position="888"/>
    </location>
</feature>
<dbReference type="PRINTS" id="PR01081">
    <property type="entry name" value="KCLTRNSPORT"/>
</dbReference>
<name>A0A8C1GDG9_CYPCA</name>
<evidence type="ECO:0000256" key="4">
    <source>
        <dbReference type="ARBA" id="ARBA00022538"/>
    </source>
</evidence>
<dbReference type="AlphaFoldDB" id="A0A8C1GDG9"/>
<feature type="transmembrane region" description="Helical" evidence="17">
    <location>
        <begin position="153"/>
        <end position="180"/>
    </location>
</feature>
<evidence type="ECO:0000256" key="14">
    <source>
        <dbReference type="ARBA" id="ARBA00046331"/>
    </source>
</evidence>
<keyword evidence="12" id="KW-0325">Glycoprotein</keyword>
<protein>
    <submittedName>
        <fullName evidence="20">Solute carrier family 12 member 7a</fullName>
    </submittedName>
</protein>
<evidence type="ECO:0000256" key="9">
    <source>
        <dbReference type="ARBA" id="ARBA00022989"/>
    </source>
</evidence>
<keyword evidence="11 17" id="KW-0472">Membrane</keyword>
<feature type="transmembrane region" description="Helical" evidence="17">
    <location>
        <begin position="396"/>
        <end position="421"/>
    </location>
</feature>
<evidence type="ECO:0000256" key="15">
    <source>
        <dbReference type="ARBA" id="ARBA00047825"/>
    </source>
</evidence>
<evidence type="ECO:0000256" key="17">
    <source>
        <dbReference type="SAM" id="Phobius"/>
    </source>
</evidence>
<keyword evidence="2" id="KW-0813">Transport</keyword>
<dbReference type="GO" id="GO:0055064">
    <property type="term" value="P:chloride ion homeostasis"/>
    <property type="evidence" value="ECO:0007669"/>
    <property type="project" value="TreeGrafter"/>
</dbReference>
<dbReference type="InterPro" id="IPR000076">
    <property type="entry name" value="KCL_cotranspt"/>
</dbReference>
<dbReference type="Ensembl" id="ENSCCRT00010008185.1">
    <property type="protein sequence ID" value="ENSCCRP00010007549.1"/>
    <property type="gene ID" value="ENSCCRG00010002859.1"/>
</dbReference>
<evidence type="ECO:0000256" key="8">
    <source>
        <dbReference type="ARBA" id="ARBA00022958"/>
    </source>
</evidence>
<dbReference type="GO" id="GO:0007268">
    <property type="term" value="P:chemical synaptic transmission"/>
    <property type="evidence" value="ECO:0007669"/>
    <property type="project" value="TreeGrafter"/>
</dbReference>
<evidence type="ECO:0000256" key="11">
    <source>
        <dbReference type="ARBA" id="ARBA00023136"/>
    </source>
</evidence>
<keyword evidence="7" id="KW-0769">Symport</keyword>
<feature type="transmembrane region" description="Helical" evidence="17">
    <location>
        <begin position="441"/>
        <end position="462"/>
    </location>
</feature>
<evidence type="ECO:0000256" key="13">
    <source>
        <dbReference type="ARBA" id="ARBA00023214"/>
    </source>
</evidence>
<feature type="transmembrane region" description="Helical" evidence="17">
    <location>
        <begin position="598"/>
        <end position="614"/>
    </location>
</feature>
<evidence type="ECO:0000259" key="19">
    <source>
        <dbReference type="Pfam" id="PF03522"/>
    </source>
</evidence>
<keyword evidence="4" id="KW-0633">Potassium transport</keyword>